<reference evidence="1 2" key="1">
    <citation type="submission" date="2020-08" db="EMBL/GenBank/DDBJ databases">
        <title>Genome sequence of Thermomonas brevis KACC 16975T.</title>
        <authorList>
            <person name="Hyun D.-W."/>
            <person name="Bae J.-W."/>
        </authorList>
    </citation>
    <scope>NUCLEOTIDE SEQUENCE [LARGE SCALE GENOMIC DNA]</scope>
    <source>
        <strain evidence="1 2">KACC 16975</strain>
    </source>
</reference>
<protein>
    <recommendedName>
        <fullName evidence="3">DUF3077 domain-containing protein</fullName>
    </recommendedName>
</protein>
<organism evidence="1 2">
    <name type="scientific">Thermomonas brevis</name>
    <dbReference type="NCBI Taxonomy" id="215691"/>
    <lineage>
        <taxon>Bacteria</taxon>
        <taxon>Pseudomonadati</taxon>
        <taxon>Pseudomonadota</taxon>
        <taxon>Gammaproteobacteria</taxon>
        <taxon>Lysobacterales</taxon>
        <taxon>Lysobacteraceae</taxon>
        <taxon>Thermomonas</taxon>
    </lineage>
</organism>
<evidence type="ECO:0008006" key="3">
    <source>
        <dbReference type="Google" id="ProtNLM"/>
    </source>
</evidence>
<dbReference type="KEGG" id="tbv:H9L17_02455"/>
<name>A0A7G9QUM3_9GAMM</name>
<dbReference type="Proteomes" id="UP000515977">
    <property type="component" value="Chromosome"/>
</dbReference>
<dbReference type="RefSeq" id="WP_187570796.1">
    <property type="nucleotide sequence ID" value="NZ_CP060711.1"/>
</dbReference>
<sequence>MKRLTHYIGIGRAGMIVQFPDSEMEPCKDLALELCRAANAVARNAVIEHERADTAPAQTAATLVALEVLTGFATALTQEAQTHG</sequence>
<dbReference type="EMBL" id="CP060711">
    <property type="protein sequence ID" value="QNN47048.1"/>
    <property type="molecule type" value="Genomic_DNA"/>
</dbReference>
<accession>A0A7G9QUM3</accession>
<gene>
    <name evidence="1" type="ORF">H9L17_02455</name>
</gene>
<evidence type="ECO:0000313" key="2">
    <source>
        <dbReference type="Proteomes" id="UP000515977"/>
    </source>
</evidence>
<proteinExistence type="predicted"/>
<evidence type="ECO:0000313" key="1">
    <source>
        <dbReference type="EMBL" id="QNN47048.1"/>
    </source>
</evidence>
<keyword evidence="2" id="KW-1185">Reference proteome</keyword>
<dbReference type="AlphaFoldDB" id="A0A7G9QUM3"/>